<keyword evidence="6" id="KW-1185">Reference proteome</keyword>
<evidence type="ECO:0000256" key="3">
    <source>
        <dbReference type="ARBA" id="ARBA00022737"/>
    </source>
</evidence>
<dbReference type="PANTHER" id="PTHR43300:SF7">
    <property type="entry name" value="UDP-N-ACETYLBACILLOSAMINE N-ACETYLTRANSFERASE"/>
    <property type="match status" value="1"/>
</dbReference>
<dbReference type="OrthoDB" id="9815592at2"/>
<evidence type="ECO:0000256" key="1">
    <source>
        <dbReference type="ARBA" id="ARBA00007274"/>
    </source>
</evidence>
<dbReference type="InterPro" id="IPR018357">
    <property type="entry name" value="Hexapep_transf_CS"/>
</dbReference>
<dbReference type="SUPFAM" id="SSF51161">
    <property type="entry name" value="Trimeric LpxA-like enzymes"/>
    <property type="match status" value="1"/>
</dbReference>
<dbReference type="Gene3D" id="2.160.10.10">
    <property type="entry name" value="Hexapeptide repeat proteins"/>
    <property type="match status" value="1"/>
</dbReference>
<dbReference type="AlphaFoldDB" id="A0A844Z1U9"/>
<sequence length="215" mass="21776">MILFGIRSPLVIDYEETLARCGMPLAAAVSIGGVPRLLDRRVLVDLADFVAPPGASFLAPAFAPLRRRELWDQALALGLSPAAALVDPTAVVPRSLRLGAGTFVNAGVVIGGLSILGEGVLVNRSASLGHHCMLGDFVSVGPGAVLAGNIHVGAGSVIGAGAVVLPNIRIGTGAIVSAGAVVRKHVADGTLVIGNPALPHRFNPLKSSLAVEDGE</sequence>
<evidence type="ECO:0000256" key="2">
    <source>
        <dbReference type="ARBA" id="ARBA00022679"/>
    </source>
</evidence>
<dbReference type="CDD" id="cd03360">
    <property type="entry name" value="LbH_AT_putative"/>
    <property type="match status" value="1"/>
</dbReference>
<dbReference type="Pfam" id="PF00132">
    <property type="entry name" value="Hexapep"/>
    <property type="match status" value="1"/>
</dbReference>
<protein>
    <submittedName>
        <fullName evidence="5">Acetyltransferase</fullName>
    </submittedName>
</protein>
<dbReference type="PROSITE" id="PS00101">
    <property type="entry name" value="HEXAPEP_TRANSFERASES"/>
    <property type="match status" value="1"/>
</dbReference>
<keyword evidence="2 5" id="KW-0808">Transferase</keyword>
<dbReference type="GO" id="GO:0016746">
    <property type="term" value="F:acyltransferase activity"/>
    <property type="evidence" value="ECO:0007669"/>
    <property type="project" value="UniProtKB-KW"/>
</dbReference>
<name>A0A844Z1U9_9SPHN</name>
<dbReference type="InterPro" id="IPR011004">
    <property type="entry name" value="Trimer_LpxA-like_sf"/>
</dbReference>
<proteinExistence type="inferred from homology"/>
<dbReference type="RefSeq" id="WP_160771819.1">
    <property type="nucleotide sequence ID" value="NZ_WTYV01000003.1"/>
</dbReference>
<dbReference type="PANTHER" id="PTHR43300">
    <property type="entry name" value="ACETYLTRANSFERASE"/>
    <property type="match status" value="1"/>
</dbReference>
<reference evidence="5 6" key="1">
    <citation type="submission" date="2019-12" db="EMBL/GenBank/DDBJ databases">
        <title>Genomic-based taxomic classification of the family Erythrobacteraceae.</title>
        <authorList>
            <person name="Xu L."/>
        </authorList>
    </citation>
    <scope>NUCLEOTIDE SEQUENCE [LARGE SCALE GENOMIC DNA]</scope>
    <source>
        <strain evidence="5 6">M0322</strain>
    </source>
</reference>
<gene>
    <name evidence="5" type="ORF">GRI99_09575</name>
</gene>
<evidence type="ECO:0000313" key="6">
    <source>
        <dbReference type="Proteomes" id="UP000466966"/>
    </source>
</evidence>
<organism evidence="5 6">
    <name type="scientific">Alteraurantiacibacter buctensis</name>
    <dbReference type="NCBI Taxonomy" id="1503981"/>
    <lineage>
        <taxon>Bacteria</taxon>
        <taxon>Pseudomonadati</taxon>
        <taxon>Pseudomonadota</taxon>
        <taxon>Alphaproteobacteria</taxon>
        <taxon>Sphingomonadales</taxon>
        <taxon>Erythrobacteraceae</taxon>
        <taxon>Alteraurantiacibacter</taxon>
    </lineage>
</organism>
<dbReference type="EMBL" id="WTYV01000003">
    <property type="protein sequence ID" value="MXO71883.1"/>
    <property type="molecule type" value="Genomic_DNA"/>
</dbReference>
<dbReference type="Proteomes" id="UP000466966">
    <property type="component" value="Unassembled WGS sequence"/>
</dbReference>
<dbReference type="InterPro" id="IPR020019">
    <property type="entry name" value="AcTrfase_PglD-like"/>
</dbReference>
<accession>A0A844Z1U9</accession>
<dbReference type="InterPro" id="IPR001451">
    <property type="entry name" value="Hexapep"/>
</dbReference>
<evidence type="ECO:0000313" key="5">
    <source>
        <dbReference type="EMBL" id="MXO71883.1"/>
    </source>
</evidence>
<keyword evidence="3" id="KW-0677">Repeat</keyword>
<evidence type="ECO:0000256" key="4">
    <source>
        <dbReference type="ARBA" id="ARBA00023315"/>
    </source>
</evidence>
<comment type="similarity">
    <text evidence="1">Belongs to the transferase hexapeptide repeat family.</text>
</comment>
<keyword evidence="4" id="KW-0012">Acyltransferase</keyword>
<dbReference type="InterPro" id="IPR050179">
    <property type="entry name" value="Trans_hexapeptide_repeat"/>
</dbReference>
<comment type="caution">
    <text evidence="5">The sequence shown here is derived from an EMBL/GenBank/DDBJ whole genome shotgun (WGS) entry which is preliminary data.</text>
</comment>